<dbReference type="AlphaFoldDB" id="A0A0L8H9Z9"/>
<name>A0A0L8H9Z9_OCTBM</name>
<sequence>MCEIRFSDKVNSVNLSLDYNPNLCKGFVKLPSQYLIKLKSDFMPIHKEHFSVVEYVLCLQDKVEYDIALLSIVLGSCTVSRVL</sequence>
<protein>
    <submittedName>
        <fullName evidence="1">Uncharacterized protein</fullName>
    </submittedName>
</protein>
<reference evidence="1" key="1">
    <citation type="submission" date="2015-07" db="EMBL/GenBank/DDBJ databases">
        <title>MeaNS - Measles Nucleotide Surveillance Program.</title>
        <authorList>
            <person name="Tran T."/>
            <person name="Druce J."/>
        </authorList>
    </citation>
    <scope>NUCLEOTIDE SEQUENCE</scope>
    <source>
        <strain evidence="1">UCB-OBI-ISO-001</strain>
        <tissue evidence="1">Gonad</tissue>
    </source>
</reference>
<dbReference type="EMBL" id="KQ418849">
    <property type="protein sequence ID" value="KOF85584.1"/>
    <property type="molecule type" value="Genomic_DNA"/>
</dbReference>
<proteinExistence type="predicted"/>
<evidence type="ECO:0000313" key="1">
    <source>
        <dbReference type="EMBL" id="KOF85585.1"/>
    </source>
</evidence>
<dbReference type="EMBL" id="KQ418849">
    <property type="protein sequence ID" value="KOF85585.1"/>
    <property type="molecule type" value="Genomic_DNA"/>
</dbReference>
<gene>
    <name evidence="1" type="ORF">OCBIM_22020071mg</name>
</gene>
<accession>A0A0L8H9Z9</accession>
<organism evidence="1">
    <name type="scientific">Octopus bimaculoides</name>
    <name type="common">California two-spotted octopus</name>
    <dbReference type="NCBI Taxonomy" id="37653"/>
    <lineage>
        <taxon>Eukaryota</taxon>
        <taxon>Metazoa</taxon>
        <taxon>Spiralia</taxon>
        <taxon>Lophotrochozoa</taxon>
        <taxon>Mollusca</taxon>
        <taxon>Cephalopoda</taxon>
        <taxon>Coleoidea</taxon>
        <taxon>Octopodiformes</taxon>
        <taxon>Octopoda</taxon>
        <taxon>Incirrata</taxon>
        <taxon>Octopodidae</taxon>
        <taxon>Octopus</taxon>
    </lineage>
</organism>